<dbReference type="Gene3D" id="1.10.260.40">
    <property type="entry name" value="lambda repressor-like DNA-binding domains"/>
    <property type="match status" value="1"/>
</dbReference>
<gene>
    <name evidence="1" type="ORF">CLV45_3402</name>
</gene>
<dbReference type="AlphaFoldDB" id="A0A2M9BAT7"/>
<reference evidence="1 2" key="1">
    <citation type="submission" date="2017-11" db="EMBL/GenBank/DDBJ databases">
        <title>Genomic Encyclopedia of Archaeal and Bacterial Type Strains, Phase II (KMG-II): From Individual Species to Whole Genera.</title>
        <authorList>
            <person name="Goeker M."/>
        </authorList>
    </citation>
    <scope>NUCLEOTIDE SEQUENCE [LARGE SCALE GENOMIC DNA]</scope>
    <source>
        <strain evidence="1 2">DSM 11115</strain>
    </source>
</reference>
<evidence type="ECO:0000313" key="1">
    <source>
        <dbReference type="EMBL" id="PJJ55053.1"/>
    </source>
</evidence>
<accession>A0A2M9BAT7</accession>
<dbReference type="InterPro" id="IPR010982">
    <property type="entry name" value="Lambda_DNA-bd_dom_sf"/>
</dbReference>
<evidence type="ECO:0000313" key="2">
    <source>
        <dbReference type="Proteomes" id="UP000228535"/>
    </source>
</evidence>
<keyword evidence="2" id="KW-1185">Reference proteome</keyword>
<dbReference type="GO" id="GO:0003677">
    <property type="term" value="F:DNA binding"/>
    <property type="evidence" value="ECO:0007669"/>
    <property type="project" value="InterPro"/>
</dbReference>
<organism evidence="1 2">
    <name type="scientific">Hymenobacter chitinivorans DSM 11115</name>
    <dbReference type="NCBI Taxonomy" id="1121954"/>
    <lineage>
        <taxon>Bacteria</taxon>
        <taxon>Pseudomonadati</taxon>
        <taxon>Bacteroidota</taxon>
        <taxon>Cytophagia</taxon>
        <taxon>Cytophagales</taxon>
        <taxon>Hymenobacteraceae</taxon>
        <taxon>Hymenobacter</taxon>
    </lineage>
</organism>
<sequence>MAISPATEPLLLAVRAYYGLAQQELADFLGVSRGLVALVETGRRALPAAAEARLALLSAPLTTSANCPAPPLAAASWEPLHLHQRKCLRQAQGLRQELIQLQTQATQYQRRLQALPALYQALLTTAPDGPGLEAWLQKIETQARYGLAECGPAAQTLLTVRIAALEFEAAETGRQLAAARGL</sequence>
<dbReference type="RefSeq" id="WP_100337642.1">
    <property type="nucleotide sequence ID" value="NZ_PGFA01000002.1"/>
</dbReference>
<proteinExistence type="predicted"/>
<protein>
    <recommendedName>
        <fullName evidence="3">Helix-turn-helix protein</fullName>
    </recommendedName>
</protein>
<comment type="caution">
    <text evidence="1">The sequence shown here is derived from an EMBL/GenBank/DDBJ whole genome shotgun (WGS) entry which is preliminary data.</text>
</comment>
<dbReference type="EMBL" id="PGFA01000002">
    <property type="protein sequence ID" value="PJJ55053.1"/>
    <property type="molecule type" value="Genomic_DNA"/>
</dbReference>
<evidence type="ECO:0008006" key="3">
    <source>
        <dbReference type="Google" id="ProtNLM"/>
    </source>
</evidence>
<dbReference type="SUPFAM" id="SSF47413">
    <property type="entry name" value="lambda repressor-like DNA-binding domains"/>
    <property type="match status" value="1"/>
</dbReference>
<dbReference type="Proteomes" id="UP000228535">
    <property type="component" value="Unassembled WGS sequence"/>
</dbReference>
<name>A0A2M9BAT7_9BACT</name>
<dbReference type="OrthoDB" id="887338at2"/>